<dbReference type="InterPro" id="IPR032675">
    <property type="entry name" value="LRR_dom_sf"/>
</dbReference>
<dbReference type="PANTHER" id="PTHR48478">
    <property type="entry name" value="LECTIN-LIKE"/>
    <property type="match status" value="1"/>
</dbReference>
<proteinExistence type="predicted"/>
<dbReference type="EMBL" id="JAJJMA010054840">
    <property type="protein sequence ID" value="MCL7026295.1"/>
    <property type="molecule type" value="Genomic_DNA"/>
</dbReference>
<dbReference type="Proteomes" id="UP001177140">
    <property type="component" value="Unassembled WGS sequence"/>
</dbReference>
<evidence type="ECO:0000313" key="3">
    <source>
        <dbReference type="Proteomes" id="UP001177140"/>
    </source>
</evidence>
<dbReference type="SUPFAM" id="SSF52058">
    <property type="entry name" value="L domain-like"/>
    <property type="match status" value="1"/>
</dbReference>
<sequence length="564" mass="64009">MTSTSTHLPNLVRITLKNCGNCERLPAFGALKFLRYLHMEGFGGVKHIGDEFYRSNEEASNNEEARFPSLVELHITSFSNLEKWIGDRKSSSFSCLEVLEVRLCPKLSITPTEFPSLKHSEISIELLMDPNLKSLPLIWNNNVVTYLVVSRCNAFVGFHPDNDEGEQPDLSNDHLSRIDIYSCPSLTKLPAFRGLNSLTHLALEECSSIQSLPDGIQNLPALETLRIGGFSEDLVSFPFPAATGSDGEQYFVSLRELKISGWPTLRAAVLPDQLQLLTSLQCFTIRGFPCLSSLPEWFGKFSSLRTLSIEYCKKLKYLPSKEQMLSLTSLENLNIGNSPLLLERCCSGNEEWHKIAHLKQVTSSSPSLLDHITRNMNEELEALRRSGIFSNQNKEKCWTDSSGRNCFMLFPKSFNICWEHETRYWKWLSITEPSASDDAEIEVPELVDVCWLDVRGKLDISKLSPGVNYEVVFVVMFRERSYGWHIPVDLCLELPGGQRQVQKVVLESMPKLKWIEIRVGDFETPQQPGGDDQQTEINFWLFEHEVLNSKKGLVIEGAIIRPKK</sequence>
<evidence type="ECO:0000313" key="2">
    <source>
        <dbReference type="EMBL" id="MCL7026295.1"/>
    </source>
</evidence>
<gene>
    <name evidence="2" type="ORF">MKW94_001752</name>
</gene>
<dbReference type="AlphaFoldDB" id="A0AA41S0U7"/>
<feature type="domain" description="R13L1/DRL21-like LRR repeat region" evidence="1">
    <location>
        <begin position="272"/>
        <end position="336"/>
    </location>
</feature>
<dbReference type="InterPro" id="IPR025886">
    <property type="entry name" value="PP2-like"/>
</dbReference>
<dbReference type="Pfam" id="PF14299">
    <property type="entry name" value="PP2"/>
    <property type="match status" value="1"/>
</dbReference>
<evidence type="ECO:0000259" key="1">
    <source>
        <dbReference type="Pfam" id="PF25019"/>
    </source>
</evidence>
<accession>A0AA41S0U7</accession>
<dbReference type="InterPro" id="IPR052147">
    <property type="entry name" value="PP2-like/Lectin"/>
</dbReference>
<reference evidence="2" key="1">
    <citation type="submission" date="2022-03" db="EMBL/GenBank/DDBJ databases">
        <title>A functionally conserved STORR gene fusion in Papaver species that diverged 16.8 million years ago.</title>
        <authorList>
            <person name="Catania T."/>
        </authorList>
    </citation>
    <scope>NUCLEOTIDE SEQUENCE</scope>
    <source>
        <strain evidence="2">S-191538</strain>
    </source>
</reference>
<protein>
    <recommendedName>
        <fullName evidence="1">R13L1/DRL21-like LRR repeat region domain-containing protein</fullName>
    </recommendedName>
</protein>
<dbReference type="InterPro" id="IPR056789">
    <property type="entry name" value="LRR_R13L1-DRL21"/>
</dbReference>
<dbReference type="Gene3D" id="3.80.10.10">
    <property type="entry name" value="Ribonuclease Inhibitor"/>
    <property type="match status" value="3"/>
</dbReference>
<dbReference type="PANTHER" id="PTHR48478:SF1">
    <property type="entry name" value="LECTIN-LIKE"/>
    <property type="match status" value="1"/>
</dbReference>
<comment type="caution">
    <text evidence="2">The sequence shown here is derived from an EMBL/GenBank/DDBJ whole genome shotgun (WGS) entry which is preliminary data.</text>
</comment>
<dbReference type="GO" id="GO:0030246">
    <property type="term" value="F:carbohydrate binding"/>
    <property type="evidence" value="ECO:0007669"/>
    <property type="project" value="InterPro"/>
</dbReference>
<dbReference type="Pfam" id="PF25019">
    <property type="entry name" value="LRR_R13L1-DRL21"/>
    <property type="match status" value="1"/>
</dbReference>
<organism evidence="2 3">
    <name type="scientific">Papaver nudicaule</name>
    <name type="common">Iceland poppy</name>
    <dbReference type="NCBI Taxonomy" id="74823"/>
    <lineage>
        <taxon>Eukaryota</taxon>
        <taxon>Viridiplantae</taxon>
        <taxon>Streptophyta</taxon>
        <taxon>Embryophyta</taxon>
        <taxon>Tracheophyta</taxon>
        <taxon>Spermatophyta</taxon>
        <taxon>Magnoliopsida</taxon>
        <taxon>Ranunculales</taxon>
        <taxon>Papaveraceae</taxon>
        <taxon>Papaveroideae</taxon>
        <taxon>Papaver</taxon>
    </lineage>
</organism>
<keyword evidence="3" id="KW-1185">Reference proteome</keyword>
<name>A0AA41S0U7_PAPNU</name>